<protein>
    <recommendedName>
        <fullName evidence="8">Tat pathway signal sequence</fullName>
    </recommendedName>
</protein>
<evidence type="ECO:0008006" key="8">
    <source>
        <dbReference type="Google" id="ProtNLM"/>
    </source>
</evidence>
<feature type="region of interest" description="Disordered" evidence="3">
    <location>
        <begin position="1"/>
        <end position="23"/>
    </location>
</feature>
<dbReference type="PANTHER" id="PTHR33365">
    <property type="entry name" value="YALI0B05434P"/>
    <property type="match status" value="1"/>
</dbReference>
<keyword evidence="4" id="KW-0472">Membrane</keyword>
<evidence type="ECO:0000256" key="1">
    <source>
        <dbReference type="ARBA" id="ARBA00004685"/>
    </source>
</evidence>
<comment type="similarity">
    <text evidence="2">Belongs to the ustYa family.</text>
</comment>
<dbReference type="AlphaFoldDB" id="A0A6A6YV55"/>
<accession>A0A6A6YV55</accession>
<dbReference type="GO" id="GO:0043386">
    <property type="term" value="P:mycotoxin biosynthetic process"/>
    <property type="evidence" value="ECO:0007669"/>
    <property type="project" value="InterPro"/>
</dbReference>
<comment type="pathway">
    <text evidence="1">Mycotoxin biosynthesis.</text>
</comment>
<organism evidence="5">
    <name type="scientific">Mytilinidion resinicola</name>
    <dbReference type="NCBI Taxonomy" id="574789"/>
    <lineage>
        <taxon>Eukaryota</taxon>
        <taxon>Fungi</taxon>
        <taxon>Dikarya</taxon>
        <taxon>Ascomycota</taxon>
        <taxon>Pezizomycotina</taxon>
        <taxon>Dothideomycetes</taxon>
        <taxon>Pleosporomycetidae</taxon>
        <taxon>Mytilinidiales</taxon>
        <taxon>Mytilinidiaceae</taxon>
        <taxon>Mytilinidion</taxon>
    </lineage>
</organism>
<evidence type="ECO:0000313" key="6">
    <source>
        <dbReference type="Proteomes" id="UP000504636"/>
    </source>
</evidence>
<reference evidence="7" key="2">
    <citation type="submission" date="2020-04" db="EMBL/GenBank/DDBJ databases">
        <authorList>
            <consortium name="NCBI Genome Project"/>
        </authorList>
    </citation>
    <scope>NUCLEOTIDE SEQUENCE</scope>
    <source>
        <strain evidence="7">CBS 304.34</strain>
    </source>
</reference>
<feature type="compositionally biased region" description="Basic and acidic residues" evidence="3">
    <location>
        <begin position="10"/>
        <end position="23"/>
    </location>
</feature>
<gene>
    <name evidence="5 7" type="ORF">BDZ99DRAFT_495991</name>
</gene>
<dbReference type="Proteomes" id="UP000504636">
    <property type="component" value="Unplaced"/>
</dbReference>
<dbReference type="PANTHER" id="PTHR33365:SF4">
    <property type="entry name" value="CYCLOCHLOROTINE BIOSYNTHESIS PROTEIN O"/>
    <property type="match status" value="1"/>
</dbReference>
<name>A0A6A6YV55_9PEZI</name>
<feature type="transmembrane region" description="Helical" evidence="4">
    <location>
        <begin position="41"/>
        <end position="61"/>
    </location>
</feature>
<evidence type="ECO:0000313" key="5">
    <source>
        <dbReference type="EMBL" id="KAF2812836.1"/>
    </source>
</evidence>
<evidence type="ECO:0000256" key="2">
    <source>
        <dbReference type="ARBA" id="ARBA00035112"/>
    </source>
</evidence>
<dbReference type="RefSeq" id="XP_033579800.1">
    <property type="nucleotide sequence ID" value="XM_033723415.1"/>
</dbReference>
<keyword evidence="4" id="KW-1133">Transmembrane helix</keyword>
<dbReference type="EMBL" id="MU003696">
    <property type="protein sequence ID" value="KAF2812836.1"/>
    <property type="molecule type" value="Genomic_DNA"/>
</dbReference>
<reference evidence="5 7" key="1">
    <citation type="journal article" date="2020" name="Stud. Mycol.">
        <title>101 Dothideomycetes genomes: a test case for predicting lifestyles and emergence of pathogens.</title>
        <authorList>
            <person name="Haridas S."/>
            <person name="Albert R."/>
            <person name="Binder M."/>
            <person name="Bloem J."/>
            <person name="Labutti K."/>
            <person name="Salamov A."/>
            <person name="Andreopoulos B."/>
            <person name="Baker S."/>
            <person name="Barry K."/>
            <person name="Bills G."/>
            <person name="Bluhm B."/>
            <person name="Cannon C."/>
            <person name="Castanera R."/>
            <person name="Culley D."/>
            <person name="Daum C."/>
            <person name="Ezra D."/>
            <person name="Gonzalez J."/>
            <person name="Henrissat B."/>
            <person name="Kuo A."/>
            <person name="Liang C."/>
            <person name="Lipzen A."/>
            <person name="Lutzoni F."/>
            <person name="Magnuson J."/>
            <person name="Mondo S."/>
            <person name="Nolan M."/>
            <person name="Ohm R."/>
            <person name="Pangilinan J."/>
            <person name="Park H.-J."/>
            <person name="Ramirez L."/>
            <person name="Alfaro M."/>
            <person name="Sun H."/>
            <person name="Tritt A."/>
            <person name="Yoshinaga Y."/>
            <person name="Zwiers L.-H."/>
            <person name="Turgeon B."/>
            <person name="Goodwin S."/>
            <person name="Spatafora J."/>
            <person name="Crous P."/>
            <person name="Grigoriev I."/>
        </authorList>
    </citation>
    <scope>NUCLEOTIDE SEQUENCE</scope>
    <source>
        <strain evidence="5 7">CBS 304.34</strain>
    </source>
</reference>
<keyword evidence="6" id="KW-1185">Reference proteome</keyword>
<dbReference type="GeneID" id="54464308"/>
<sequence>MDSTSYKPLQDNRESEDQHSDDEKFWEEAQIRPRSLWRQKWLIGAIILPWCLLLLESVFIADQGAGWNCSSCPPSSQLLYSPAQDAVHYEIKKFNHGFNDDISPLQGPPSDERDKLWEDLYNFGMSAIPKSQATLLPNRTGPIPGLDGQYLVELDVFHQLHCLNNIRMSRYPDRYTTISHNGIPHDFADSHVEHCIDSIRQSLMCHSDISPLVWQWSEEQNAMRMHGDVVHTCRNFDAIREWARARRPEVALDPFERAGGGGAGGG</sequence>
<keyword evidence="4" id="KW-0812">Transmembrane</keyword>
<reference evidence="7" key="3">
    <citation type="submission" date="2025-04" db="UniProtKB">
        <authorList>
            <consortium name="RefSeq"/>
        </authorList>
    </citation>
    <scope>IDENTIFICATION</scope>
    <source>
        <strain evidence="7">CBS 304.34</strain>
    </source>
</reference>
<evidence type="ECO:0000256" key="4">
    <source>
        <dbReference type="SAM" id="Phobius"/>
    </source>
</evidence>
<evidence type="ECO:0000313" key="7">
    <source>
        <dbReference type="RefSeq" id="XP_033579800.1"/>
    </source>
</evidence>
<evidence type="ECO:0000256" key="3">
    <source>
        <dbReference type="SAM" id="MobiDB-lite"/>
    </source>
</evidence>
<dbReference type="Pfam" id="PF11807">
    <property type="entry name" value="UstYa"/>
    <property type="match status" value="1"/>
</dbReference>
<proteinExistence type="inferred from homology"/>
<dbReference type="InterPro" id="IPR021765">
    <property type="entry name" value="UstYa-like"/>
</dbReference>
<dbReference type="OrthoDB" id="3687641at2759"/>